<reference evidence="1 2" key="1">
    <citation type="journal article" date="2019" name="Int. J. Syst. Evol. Microbiol.">
        <title>The Global Catalogue of Microorganisms (GCM) 10K type strain sequencing project: providing services to taxonomists for standard genome sequencing and annotation.</title>
        <authorList>
            <consortium name="The Broad Institute Genomics Platform"/>
            <consortium name="The Broad Institute Genome Sequencing Center for Infectious Disease"/>
            <person name="Wu L."/>
            <person name="Ma J."/>
        </authorList>
    </citation>
    <scope>NUCLEOTIDE SEQUENCE [LARGE SCALE GENOMIC DNA]</scope>
    <source>
        <strain evidence="1 2">JCM 14718</strain>
    </source>
</reference>
<proteinExistence type="predicted"/>
<gene>
    <name evidence="1" type="ORF">GCM10009765_84510</name>
</gene>
<protein>
    <recommendedName>
        <fullName evidence="3">Methionine synthase</fullName>
    </recommendedName>
</protein>
<evidence type="ECO:0000313" key="2">
    <source>
        <dbReference type="Proteomes" id="UP001500618"/>
    </source>
</evidence>
<dbReference type="RefSeq" id="WP_163572141.1">
    <property type="nucleotide sequence ID" value="NZ_BAAANY010000058.1"/>
</dbReference>
<keyword evidence="2" id="KW-1185">Reference proteome</keyword>
<comment type="caution">
    <text evidence="1">The sequence shown here is derived from an EMBL/GenBank/DDBJ whole genome shotgun (WGS) entry which is preliminary data.</text>
</comment>
<sequence>MGTHLPAVHLVGSVPLESAEAVFRAAAGTLGPYVRRIPDGETGDRTNWIRYQLSVVADHPSFEPDVDGPPPQPRFRLRTGVDASGLAFGSLGYARVALRSYETFAALKAAGVVPADTRFQVSLPTPIAIMIAFVTERDQAAVEAAYRAAMLAEVADILAVVPAEELAVQWDVAIEIALLEGIRTAGVDASQAALVRRLADLAAQVPAPAEVGFHLCYGDSGHQHFVQPTDTALLTRVANGIVEAVHRPPAWIHLPVPRDRVDEAYFAPLKALRLPENTQLFLGLVHATDGLAGARRRMAAAGTAGQSFGVGTECGLGRRDPASIPALLELHRQVAER</sequence>
<evidence type="ECO:0000313" key="1">
    <source>
        <dbReference type="EMBL" id="GAA1723630.1"/>
    </source>
</evidence>
<organism evidence="1 2">
    <name type="scientific">Fodinicola feengrottensis</name>
    <dbReference type="NCBI Taxonomy" id="435914"/>
    <lineage>
        <taxon>Bacteria</taxon>
        <taxon>Bacillati</taxon>
        <taxon>Actinomycetota</taxon>
        <taxon>Actinomycetes</taxon>
        <taxon>Mycobacteriales</taxon>
        <taxon>Fodinicola</taxon>
    </lineage>
</organism>
<dbReference type="SUPFAM" id="SSF51726">
    <property type="entry name" value="UROD/MetE-like"/>
    <property type="match status" value="1"/>
</dbReference>
<dbReference type="EMBL" id="BAAANY010000058">
    <property type="protein sequence ID" value="GAA1723630.1"/>
    <property type="molecule type" value="Genomic_DNA"/>
</dbReference>
<evidence type="ECO:0008006" key="3">
    <source>
        <dbReference type="Google" id="ProtNLM"/>
    </source>
</evidence>
<dbReference type="Proteomes" id="UP001500618">
    <property type="component" value="Unassembled WGS sequence"/>
</dbReference>
<name>A0ABN2JEZ2_9ACTN</name>
<accession>A0ABN2JEZ2</accession>
<dbReference type="Gene3D" id="3.20.20.210">
    <property type="match status" value="1"/>
</dbReference>
<dbReference type="InterPro" id="IPR038071">
    <property type="entry name" value="UROD/MetE-like_sf"/>
</dbReference>